<accession>A0A9Q3FQE6</accession>
<dbReference type="Proteomes" id="UP000765509">
    <property type="component" value="Unassembled WGS sequence"/>
</dbReference>
<reference evidence="1" key="1">
    <citation type="submission" date="2021-03" db="EMBL/GenBank/DDBJ databases">
        <title>Draft genome sequence of rust myrtle Austropuccinia psidii MF-1, a brazilian biotype.</title>
        <authorList>
            <person name="Quecine M.C."/>
            <person name="Pachon D.M.R."/>
            <person name="Bonatelli M.L."/>
            <person name="Correr F.H."/>
            <person name="Franceschini L.M."/>
            <person name="Leite T.F."/>
            <person name="Margarido G.R.A."/>
            <person name="Almeida C.A."/>
            <person name="Ferrarezi J.A."/>
            <person name="Labate C.A."/>
        </authorList>
    </citation>
    <scope>NUCLEOTIDE SEQUENCE</scope>
    <source>
        <strain evidence="1">MF-1</strain>
    </source>
</reference>
<organism evidence="1 2">
    <name type="scientific">Austropuccinia psidii MF-1</name>
    <dbReference type="NCBI Taxonomy" id="1389203"/>
    <lineage>
        <taxon>Eukaryota</taxon>
        <taxon>Fungi</taxon>
        <taxon>Dikarya</taxon>
        <taxon>Basidiomycota</taxon>
        <taxon>Pucciniomycotina</taxon>
        <taxon>Pucciniomycetes</taxon>
        <taxon>Pucciniales</taxon>
        <taxon>Sphaerophragmiaceae</taxon>
        <taxon>Austropuccinia</taxon>
    </lineage>
</organism>
<gene>
    <name evidence="1" type="ORF">O181_081738</name>
</gene>
<comment type="caution">
    <text evidence="1">The sequence shown here is derived from an EMBL/GenBank/DDBJ whole genome shotgun (WGS) entry which is preliminary data.</text>
</comment>
<dbReference type="EMBL" id="AVOT02046703">
    <property type="protein sequence ID" value="MBW0542023.1"/>
    <property type="molecule type" value="Genomic_DNA"/>
</dbReference>
<proteinExistence type="predicted"/>
<evidence type="ECO:0000313" key="1">
    <source>
        <dbReference type="EMBL" id="MBW0542023.1"/>
    </source>
</evidence>
<evidence type="ECO:0000313" key="2">
    <source>
        <dbReference type="Proteomes" id="UP000765509"/>
    </source>
</evidence>
<protein>
    <submittedName>
        <fullName evidence="1">Uncharacterized protein</fullName>
    </submittedName>
</protein>
<name>A0A9Q3FQE6_9BASI</name>
<keyword evidence="2" id="KW-1185">Reference proteome</keyword>
<sequence length="110" mass="12661">MYGLDIYNRKNRHITICNNKEKKVSLVIYQLSNQDPLKELLTEFKEGNFSPNLASEQKLSLLRALRKNRPAFEIGEEALGKIRGHNLKPYLDAEGPYPHMLRKLPLSGIL</sequence>
<dbReference type="AlphaFoldDB" id="A0A9Q3FQE6"/>